<dbReference type="GO" id="GO:0140469">
    <property type="term" value="P:GCN2-mediated signaling"/>
    <property type="evidence" value="ECO:0007669"/>
    <property type="project" value="TreeGrafter"/>
</dbReference>
<feature type="domain" description="Impact N-terminal" evidence="2">
    <location>
        <begin position="45"/>
        <end position="143"/>
    </location>
</feature>
<organism evidence="3 4">
    <name type="scientific">Chytriomyces confervae</name>
    <dbReference type="NCBI Taxonomy" id="246404"/>
    <lineage>
        <taxon>Eukaryota</taxon>
        <taxon>Fungi</taxon>
        <taxon>Fungi incertae sedis</taxon>
        <taxon>Chytridiomycota</taxon>
        <taxon>Chytridiomycota incertae sedis</taxon>
        <taxon>Chytridiomycetes</taxon>
        <taxon>Chytridiales</taxon>
        <taxon>Chytriomycetaceae</taxon>
        <taxon>Chytriomyces</taxon>
    </lineage>
</organism>
<dbReference type="PANTHER" id="PTHR16301">
    <property type="entry name" value="IMPACT-RELATED"/>
    <property type="match status" value="1"/>
</dbReference>
<dbReference type="Gene3D" id="3.30.230.30">
    <property type="entry name" value="Impact, N-terminal domain"/>
    <property type="match status" value="1"/>
</dbReference>
<name>A0A507EYG2_9FUNG</name>
<comment type="similarity">
    <text evidence="1">Belongs to the IMPACT family.</text>
</comment>
<dbReference type="EMBL" id="QEAP01000363">
    <property type="protein sequence ID" value="TPX68276.1"/>
    <property type="molecule type" value="Genomic_DNA"/>
</dbReference>
<dbReference type="AlphaFoldDB" id="A0A507EYG2"/>
<dbReference type="InterPro" id="IPR020568">
    <property type="entry name" value="Ribosomal_Su5_D2-typ_SF"/>
</dbReference>
<proteinExistence type="inferred from homology"/>
<dbReference type="InterPro" id="IPR001498">
    <property type="entry name" value="Impact_N"/>
</dbReference>
<gene>
    <name evidence="3" type="ORF">CcCBS67573_g07242</name>
</gene>
<dbReference type="InterPro" id="IPR036956">
    <property type="entry name" value="Impact_N_sf"/>
</dbReference>
<dbReference type="Proteomes" id="UP000320333">
    <property type="component" value="Unassembled WGS sequence"/>
</dbReference>
<evidence type="ECO:0000256" key="1">
    <source>
        <dbReference type="ARBA" id="ARBA00007665"/>
    </source>
</evidence>
<evidence type="ECO:0000313" key="4">
    <source>
        <dbReference type="Proteomes" id="UP000320333"/>
    </source>
</evidence>
<reference evidence="3 4" key="1">
    <citation type="journal article" date="2019" name="Sci. Rep.">
        <title>Comparative genomics of chytrid fungi reveal insights into the obligate biotrophic and pathogenic lifestyle of Synchytrium endobioticum.</title>
        <authorList>
            <person name="van de Vossenberg B.T.L.H."/>
            <person name="Warris S."/>
            <person name="Nguyen H.D.T."/>
            <person name="van Gent-Pelzer M.P.E."/>
            <person name="Joly D.L."/>
            <person name="van de Geest H.C."/>
            <person name="Bonants P.J.M."/>
            <person name="Smith D.S."/>
            <person name="Levesque C.A."/>
            <person name="van der Lee T.A.J."/>
        </authorList>
    </citation>
    <scope>NUCLEOTIDE SEQUENCE [LARGE SCALE GENOMIC DNA]</scope>
    <source>
        <strain evidence="3 4">CBS 675.73</strain>
    </source>
</reference>
<sequence length="153" mass="16345">MLRKLALLRSAAARFKSTASSDGNPGKTTVSPLSIQSGPVVIEQRSKFQAHIARINSASDAARLVEHVRTLKTNKKATHFMQAYVLRNGACSDDGEKGAGDVMLRVLRATGQSDVAAVVVRWYGGVNMGGARFRAIGGVLKNLITNNPSHSDK</sequence>
<dbReference type="GO" id="GO:0006446">
    <property type="term" value="P:regulation of translational initiation"/>
    <property type="evidence" value="ECO:0007669"/>
    <property type="project" value="TreeGrafter"/>
</dbReference>
<keyword evidence="4" id="KW-1185">Reference proteome</keyword>
<dbReference type="Pfam" id="PF01205">
    <property type="entry name" value="Impact_N"/>
    <property type="match status" value="1"/>
</dbReference>
<dbReference type="STRING" id="246404.A0A507EYG2"/>
<accession>A0A507EYG2</accession>
<dbReference type="GO" id="GO:0005737">
    <property type="term" value="C:cytoplasm"/>
    <property type="evidence" value="ECO:0007669"/>
    <property type="project" value="TreeGrafter"/>
</dbReference>
<protein>
    <recommendedName>
        <fullName evidence="2">Impact N-terminal domain-containing protein</fullName>
    </recommendedName>
</protein>
<dbReference type="SUPFAM" id="SSF54211">
    <property type="entry name" value="Ribosomal protein S5 domain 2-like"/>
    <property type="match status" value="1"/>
</dbReference>
<evidence type="ECO:0000313" key="3">
    <source>
        <dbReference type="EMBL" id="TPX68276.1"/>
    </source>
</evidence>
<dbReference type="PANTHER" id="PTHR16301:SF25">
    <property type="entry name" value="PROTEIN IMPACT"/>
    <property type="match status" value="1"/>
</dbReference>
<dbReference type="OrthoDB" id="69641at2759"/>
<evidence type="ECO:0000259" key="2">
    <source>
        <dbReference type="Pfam" id="PF01205"/>
    </source>
</evidence>
<comment type="caution">
    <text evidence="3">The sequence shown here is derived from an EMBL/GenBank/DDBJ whole genome shotgun (WGS) entry which is preliminary data.</text>
</comment>
<dbReference type="InterPro" id="IPR023582">
    <property type="entry name" value="Impact"/>
</dbReference>